<dbReference type="CDD" id="cd12116">
    <property type="entry name" value="A_NRPS_Ta1_like"/>
    <property type="match status" value="1"/>
</dbReference>
<dbReference type="Pfam" id="PF00550">
    <property type="entry name" value="PP-binding"/>
    <property type="match status" value="1"/>
</dbReference>
<accession>B9XJE5</accession>
<dbReference type="Gene3D" id="3.30.300.30">
    <property type="match status" value="1"/>
</dbReference>
<dbReference type="InterPro" id="IPR000873">
    <property type="entry name" value="AMP-dep_synth/lig_dom"/>
</dbReference>
<dbReference type="InterPro" id="IPR023213">
    <property type="entry name" value="CAT-like_dom_sf"/>
</dbReference>
<dbReference type="Gene3D" id="3.30.559.10">
    <property type="entry name" value="Chloramphenicol acetyltransferase-like domain"/>
    <property type="match status" value="1"/>
</dbReference>
<dbReference type="PANTHER" id="PTHR45527">
    <property type="entry name" value="NONRIBOSOMAL PEPTIDE SYNTHETASE"/>
    <property type="match status" value="1"/>
</dbReference>
<dbReference type="Gene3D" id="1.10.1200.10">
    <property type="entry name" value="ACP-like"/>
    <property type="match status" value="1"/>
</dbReference>
<feature type="domain" description="Carrier" evidence="4">
    <location>
        <begin position="1010"/>
        <end position="1085"/>
    </location>
</feature>
<evidence type="ECO:0000313" key="6">
    <source>
        <dbReference type="Proteomes" id="UP000003688"/>
    </source>
</evidence>
<dbReference type="InterPro" id="IPR020806">
    <property type="entry name" value="PKS_PP-bd"/>
</dbReference>
<dbReference type="OrthoDB" id="51171at2"/>
<keyword evidence="6" id="KW-1185">Reference proteome</keyword>
<proteinExistence type="predicted"/>
<dbReference type="InterPro" id="IPR010071">
    <property type="entry name" value="AA_adenyl_dom"/>
</dbReference>
<dbReference type="Pfam" id="PF00501">
    <property type="entry name" value="AMP-binding"/>
    <property type="match status" value="1"/>
</dbReference>
<gene>
    <name evidence="5" type="ORF">Cflav_PD3065</name>
</gene>
<dbReference type="GO" id="GO:0005829">
    <property type="term" value="C:cytosol"/>
    <property type="evidence" value="ECO:0007669"/>
    <property type="project" value="TreeGrafter"/>
</dbReference>
<evidence type="ECO:0000313" key="5">
    <source>
        <dbReference type="EMBL" id="EEF60006.1"/>
    </source>
</evidence>
<dbReference type="SUPFAM" id="SSF47336">
    <property type="entry name" value="ACP-like"/>
    <property type="match status" value="1"/>
</dbReference>
<dbReference type="SUPFAM" id="SSF56801">
    <property type="entry name" value="Acetyl-CoA synthetase-like"/>
    <property type="match status" value="1"/>
</dbReference>
<evidence type="ECO:0000256" key="1">
    <source>
        <dbReference type="ARBA" id="ARBA00022450"/>
    </source>
</evidence>
<dbReference type="Gene3D" id="3.40.50.980">
    <property type="match status" value="2"/>
</dbReference>
<dbReference type="EMBL" id="ABOX02000021">
    <property type="protein sequence ID" value="EEF60006.1"/>
    <property type="molecule type" value="Genomic_DNA"/>
</dbReference>
<name>B9XJE5_PEDPL</name>
<keyword evidence="2" id="KW-0597">Phosphoprotein</keyword>
<dbReference type="FunFam" id="3.30.300.30:FF:000010">
    <property type="entry name" value="Enterobactin synthetase component F"/>
    <property type="match status" value="1"/>
</dbReference>
<dbReference type="SUPFAM" id="SSF52777">
    <property type="entry name" value="CoA-dependent acyltransferases"/>
    <property type="match status" value="2"/>
</dbReference>
<dbReference type="InterPro" id="IPR009081">
    <property type="entry name" value="PP-bd_ACP"/>
</dbReference>
<dbReference type="GO" id="GO:0003824">
    <property type="term" value="F:catalytic activity"/>
    <property type="evidence" value="ECO:0007669"/>
    <property type="project" value="InterPro"/>
</dbReference>
<organism evidence="5 6">
    <name type="scientific">Pedosphaera parvula (strain Ellin514)</name>
    <dbReference type="NCBI Taxonomy" id="320771"/>
    <lineage>
        <taxon>Bacteria</taxon>
        <taxon>Pseudomonadati</taxon>
        <taxon>Verrucomicrobiota</taxon>
        <taxon>Pedosphaerae</taxon>
        <taxon>Pedosphaerales</taxon>
        <taxon>Pedosphaeraceae</taxon>
        <taxon>Pedosphaera</taxon>
    </lineage>
</organism>
<dbReference type="FunFam" id="3.40.50.980:FF:000001">
    <property type="entry name" value="Non-ribosomal peptide synthetase"/>
    <property type="match status" value="1"/>
</dbReference>
<comment type="caution">
    <text evidence="5">The sequence shown here is derived from an EMBL/GenBank/DDBJ whole genome shotgun (WGS) entry which is preliminary data.</text>
</comment>
<dbReference type="InterPro" id="IPR001242">
    <property type="entry name" value="Condensation_dom"/>
</dbReference>
<dbReference type="Pfam" id="PF13193">
    <property type="entry name" value="AMP-binding_C"/>
    <property type="match status" value="1"/>
</dbReference>
<feature type="compositionally biased region" description="Basic and acidic residues" evidence="3">
    <location>
        <begin position="1090"/>
        <end position="1106"/>
    </location>
</feature>
<dbReference type="RefSeq" id="WP_007415938.1">
    <property type="nucleotide sequence ID" value="NZ_ABOX02000021.1"/>
</dbReference>
<dbReference type="Gene3D" id="3.30.559.30">
    <property type="entry name" value="Nonribosomal peptide synthetase, condensation domain"/>
    <property type="match status" value="1"/>
</dbReference>
<dbReference type="PANTHER" id="PTHR45527:SF1">
    <property type="entry name" value="FATTY ACID SYNTHASE"/>
    <property type="match status" value="1"/>
</dbReference>
<dbReference type="NCBIfam" id="TIGR01733">
    <property type="entry name" value="AA-adenyl-dom"/>
    <property type="match status" value="1"/>
</dbReference>
<feature type="region of interest" description="Disordered" evidence="3">
    <location>
        <begin position="1089"/>
        <end position="1114"/>
    </location>
</feature>
<dbReference type="InterPro" id="IPR036736">
    <property type="entry name" value="ACP-like_sf"/>
</dbReference>
<dbReference type="Pfam" id="PF00668">
    <property type="entry name" value="Condensation"/>
    <property type="match status" value="1"/>
</dbReference>
<protein>
    <submittedName>
        <fullName evidence="5">Amino acid adenylation domain protein</fullName>
    </submittedName>
</protein>
<dbReference type="FunFam" id="3.40.50.12780:FF:000012">
    <property type="entry name" value="Non-ribosomal peptide synthetase"/>
    <property type="match status" value="1"/>
</dbReference>
<dbReference type="InterPro" id="IPR025110">
    <property type="entry name" value="AMP-bd_C"/>
</dbReference>
<dbReference type="GO" id="GO:0044550">
    <property type="term" value="P:secondary metabolite biosynthetic process"/>
    <property type="evidence" value="ECO:0007669"/>
    <property type="project" value="UniProtKB-ARBA"/>
</dbReference>
<dbReference type="AlphaFoldDB" id="B9XJE5"/>
<evidence type="ECO:0000256" key="3">
    <source>
        <dbReference type="SAM" id="MobiDB-lite"/>
    </source>
</evidence>
<evidence type="ECO:0000259" key="4">
    <source>
        <dbReference type="PROSITE" id="PS50075"/>
    </source>
</evidence>
<dbReference type="STRING" id="320771.Cflav_PD3065"/>
<dbReference type="GO" id="GO:0072330">
    <property type="term" value="P:monocarboxylic acid biosynthetic process"/>
    <property type="evidence" value="ECO:0007669"/>
    <property type="project" value="UniProtKB-ARBA"/>
</dbReference>
<evidence type="ECO:0000256" key="2">
    <source>
        <dbReference type="ARBA" id="ARBA00022553"/>
    </source>
</evidence>
<keyword evidence="1" id="KW-0596">Phosphopantetheine</keyword>
<dbReference type="FunFam" id="1.10.1200.10:FF:000016">
    <property type="entry name" value="Non-ribosomal peptide synthase"/>
    <property type="match status" value="1"/>
</dbReference>
<dbReference type="GO" id="GO:0043041">
    <property type="term" value="P:amino acid activation for nonribosomal peptide biosynthetic process"/>
    <property type="evidence" value="ECO:0007669"/>
    <property type="project" value="TreeGrafter"/>
</dbReference>
<dbReference type="FunFam" id="2.30.38.10:FF:000001">
    <property type="entry name" value="Non-ribosomal peptide synthetase PvdI"/>
    <property type="match status" value="1"/>
</dbReference>
<dbReference type="PROSITE" id="PS50075">
    <property type="entry name" value="CARRIER"/>
    <property type="match status" value="1"/>
</dbReference>
<dbReference type="PROSITE" id="PS00455">
    <property type="entry name" value="AMP_BINDING"/>
    <property type="match status" value="1"/>
</dbReference>
<dbReference type="GO" id="GO:0031177">
    <property type="term" value="F:phosphopantetheine binding"/>
    <property type="evidence" value="ECO:0007669"/>
    <property type="project" value="InterPro"/>
</dbReference>
<dbReference type="Gene3D" id="2.30.38.10">
    <property type="entry name" value="Luciferase, Domain 3"/>
    <property type="match status" value="1"/>
</dbReference>
<reference evidence="5 6" key="1">
    <citation type="journal article" date="2011" name="J. Bacteriol.">
        <title>Genome sequence of 'Pedosphaera parvula' Ellin514, an aerobic Verrucomicrobial isolate from pasture soil.</title>
        <authorList>
            <person name="Kant R."/>
            <person name="van Passel M.W."/>
            <person name="Sangwan P."/>
            <person name="Palva A."/>
            <person name="Lucas S."/>
            <person name="Copeland A."/>
            <person name="Lapidus A."/>
            <person name="Glavina Del Rio T."/>
            <person name="Dalin E."/>
            <person name="Tice H."/>
            <person name="Bruce D."/>
            <person name="Goodwin L."/>
            <person name="Pitluck S."/>
            <person name="Chertkov O."/>
            <person name="Larimer F.W."/>
            <person name="Land M.L."/>
            <person name="Hauser L."/>
            <person name="Brettin T.S."/>
            <person name="Detter J.C."/>
            <person name="Han S."/>
            <person name="de Vos W.M."/>
            <person name="Janssen P.H."/>
            <person name="Smidt H."/>
        </authorList>
    </citation>
    <scope>NUCLEOTIDE SEQUENCE [LARGE SCALE GENOMIC DNA]</scope>
    <source>
        <strain evidence="5 6">Ellin514</strain>
    </source>
</reference>
<sequence length="1114" mass="123563">MNNFASLTEGANQKLELLDFLLDEEGIGGNEQKSISRRANPDEYPLSFSQKRLWFLDQLEPGPHYNDHFHLRIQGPLNPAFLQKSLDEIVRRHEVLRASFVVQNGEPAQRIAPSLTVALPFVDLSAIPESLRMQEATRIAVEDGKVLFDLGNGPVFRAQLVRLDESDHLLLLTLHHIAIDGWSRGVFLKELTALYEAFNASQPSPLAPLAIQYADFAAWQQQFVQEEALVRQLAYWKQQLTGAPALLEWPTTFPRPAIQSFRGARKPIRIPKATSQGLATLGKQEGCTLFMTLLAAFQVLAGRYTGQEDIVVGSPIANRNRVEIEGLIGYFLNTLVLRTKLSGNPTFREVMSQVREVSLAAYANQDVPYEKLVEELHPARDQSHNPVFQVMFIFQNAPAPALRTKELVISPFEIDAGISKFDLTFNLEESPEGIFGWIEYATDLFDHAAIDRLIGHYQTLLTTAVREPNLPIAQLPILTPSEKQQLFTEWNDTLTDYPRNICIHQLFEAQAARNPHSMAVICGDSQLTYEQVNKRANQLARHLQSLGVCPGKLVAICVERSAEMVIGLLGILKAGGTYAPLDPALPRERLQFILQDAEASVVLTQSDLVPDLKELFGSGPMSPTPVLLDSNEGVATYSSENLQSSAAAGDVAYVIYTSGSTGKPKGVEISHRAVVNFLDSMSREPGLTETDTLLAVTTLSFDIAGLELWLPLTCGAKVVIATREVTLDGKQLASLLDHGGVTIMQATPTTWRLLLASGWKGNPGLRILCGGEAWSSELANQLHGKCASLWNMYGPTETTIWSAASKVEPGDEVFIGAPIANTQFYVLDRNLQPVPIGVPGELWIGGEGLARGYLKRPELSLEKFLPNPFTDESGARMYRTGDLVRYRMDGKIEFLGRMDYQVKIRGFRIELGEIELLLTQLPTVVHAVVIAREDTPGDKRLVAYVVSRDSAASNSSELRDYLKSKLPDYMVPSAFVFLPALPLTPNGKIDRQALPAPEQNRPEATSIFLAPRTQVEETIAAIWTKVLRLEKVGVNDSFFDLGGHSLLMVQVHARLCEELKINISIVRLFQYPTIGSLARYLSQAATESKPLQKDQDRVRLQKESFARRRPANRK</sequence>
<dbReference type="Proteomes" id="UP000003688">
    <property type="component" value="Unassembled WGS sequence"/>
</dbReference>
<dbReference type="CDD" id="cd19531">
    <property type="entry name" value="LCL_NRPS-like"/>
    <property type="match status" value="1"/>
</dbReference>
<dbReference type="InterPro" id="IPR020845">
    <property type="entry name" value="AMP-binding_CS"/>
</dbReference>
<dbReference type="SMART" id="SM00823">
    <property type="entry name" value="PKS_PP"/>
    <property type="match status" value="1"/>
</dbReference>
<dbReference type="InterPro" id="IPR045851">
    <property type="entry name" value="AMP-bd_C_sf"/>
</dbReference>